<dbReference type="Proteomes" id="UP001470230">
    <property type="component" value="Unassembled WGS sequence"/>
</dbReference>
<evidence type="ECO:0008006" key="4">
    <source>
        <dbReference type="Google" id="ProtNLM"/>
    </source>
</evidence>
<comment type="caution">
    <text evidence="2">The sequence shown here is derived from an EMBL/GenBank/DDBJ whole genome shotgun (WGS) entry which is preliminary data.</text>
</comment>
<feature type="region of interest" description="Disordered" evidence="1">
    <location>
        <begin position="74"/>
        <end position="103"/>
    </location>
</feature>
<proteinExistence type="predicted"/>
<organism evidence="2 3">
    <name type="scientific">Tritrichomonas musculus</name>
    <dbReference type="NCBI Taxonomy" id="1915356"/>
    <lineage>
        <taxon>Eukaryota</taxon>
        <taxon>Metamonada</taxon>
        <taxon>Parabasalia</taxon>
        <taxon>Tritrichomonadida</taxon>
        <taxon>Tritrichomonadidae</taxon>
        <taxon>Tritrichomonas</taxon>
    </lineage>
</organism>
<name>A0ABR2KDG6_9EUKA</name>
<accession>A0ABR2KDG6</accession>
<gene>
    <name evidence="2" type="ORF">M9Y10_033911</name>
</gene>
<protein>
    <recommendedName>
        <fullName evidence="4">Tubby C-terminal domain-containing protein</fullName>
    </recommendedName>
</protein>
<keyword evidence="3" id="KW-1185">Reference proteome</keyword>
<evidence type="ECO:0000256" key="1">
    <source>
        <dbReference type="SAM" id="MobiDB-lite"/>
    </source>
</evidence>
<feature type="region of interest" description="Disordered" evidence="1">
    <location>
        <begin position="1"/>
        <end position="53"/>
    </location>
</feature>
<reference evidence="2 3" key="1">
    <citation type="submission" date="2024-04" db="EMBL/GenBank/DDBJ databases">
        <title>Tritrichomonas musculus Genome.</title>
        <authorList>
            <person name="Alves-Ferreira E."/>
            <person name="Grigg M."/>
            <person name="Lorenzi H."/>
            <person name="Galac M."/>
        </authorList>
    </citation>
    <scope>NUCLEOTIDE SEQUENCE [LARGE SCALE GENOMIC DNA]</scope>
    <source>
        <strain evidence="2 3">EAF2021</strain>
    </source>
</reference>
<feature type="compositionally biased region" description="Basic and acidic residues" evidence="1">
    <location>
        <begin position="32"/>
        <end position="53"/>
    </location>
</feature>
<dbReference type="EMBL" id="JAPFFF010000005">
    <property type="protein sequence ID" value="KAK8889166.1"/>
    <property type="molecule type" value="Genomic_DNA"/>
</dbReference>
<sequence length="319" mass="37387">MNHHFHIPLNFSSSDDDYYEYDYSYEGDDDQTQEKTDNHSSKEKEKISVKQEPLHIVVPPREVRSDLLRPIPRKMVPNKSIPRPLTPESSKNSSLVECPSQNEKNIPNTEKAFVEERFFTIEMKRYKSIFGKNRKRFIMIDQNQIIYDLSIKSKEKIVKLPNKQHLEISKGYTEFSLKSDEKFQKELMRVTYNYPHERDECKRRTFIRFINMKNISLPSKLTSLPSLNDENFRGHYHIPSIRNAALVPQGSNTPVLSILELEKDRIEVRTNLNIDKDVIFTIGLTSFLCKITLEKNSIFSNLKNFSLSSTLRPIEKVIV</sequence>
<evidence type="ECO:0000313" key="2">
    <source>
        <dbReference type="EMBL" id="KAK8889166.1"/>
    </source>
</evidence>
<feature type="compositionally biased region" description="Polar residues" evidence="1">
    <location>
        <begin position="87"/>
        <end position="103"/>
    </location>
</feature>
<evidence type="ECO:0000313" key="3">
    <source>
        <dbReference type="Proteomes" id="UP001470230"/>
    </source>
</evidence>
<feature type="compositionally biased region" description="Acidic residues" evidence="1">
    <location>
        <begin position="14"/>
        <end position="31"/>
    </location>
</feature>